<organism evidence="1 2">
    <name type="scientific">Nocardia cerradoensis</name>
    <dbReference type="NCBI Taxonomy" id="85688"/>
    <lineage>
        <taxon>Bacteria</taxon>
        <taxon>Bacillati</taxon>
        <taxon>Actinomycetota</taxon>
        <taxon>Actinomycetes</taxon>
        <taxon>Mycobacteriales</taxon>
        <taxon>Nocardiaceae</taxon>
        <taxon>Nocardia</taxon>
    </lineage>
</organism>
<comment type="caution">
    <text evidence="1">The sequence shown here is derived from an EMBL/GenBank/DDBJ whole genome shotgun (WGS) entry which is preliminary data.</text>
</comment>
<reference evidence="1 2" key="1">
    <citation type="submission" date="2017-07" db="EMBL/GenBank/DDBJ databases">
        <title>First draft Genome Sequence of Nocardia cerradoensis isolated from human infection.</title>
        <authorList>
            <person name="Carrasco G."/>
        </authorList>
    </citation>
    <scope>NUCLEOTIDE SEQUENCE [LARGE SCALE GENOMIC DNA]</scope>
    <source>
        <strain evidence="1 2">CNM20130759</strain>
    </source>
</reference>
<dbReference type="RefSeq" id="WP_039781980.1">
    <property type="nucleotide sequence ID" value="NZ_JAAXOR010000007.1"/>
</dbReference>
<name>A0A231GST3_9NOCA</name>
<evidence type="ECO:0000313" key="1">
    <source>
        <dbReference type="EMBL" id="OXR39684.1"/>
    </source>
</evidence>
<protein>
    <submittedName>
        <fullName evidence="1">Uncharacterized protein</fullName>
    </submittedName>
</protein>
<keyword evidence="2" id="KW-1185">Reference proteome</keyword>
<sequence>MDTPIIVRTFVPELDAIINLGLGLQHSFNLPVVDAIYNAIAVVSDNARDKGARDSDVYDAFHDGLTGTTTVSGNRDEVIVTAHLARALIYIDRLDSIMAVAAAFPAAVAAIATTPDTALPLDILRA</sequence>
<proteinExistence type="predicted"/>
<dbReference type="EMBL" id="NGAF01000086">
    <property type="protein sequence ID" value="OXR39684.1"/>
    <property type="molecule type" value="Genomic_DNA"/>
</dbReference>
<evidence type="ECO:0000313" key="2">
    <source>
        <dbReference type="Proteomes" id="UP000215506"/>
    </source>
</evidence>
<gene>
    <name evidence="1" type="ORF">B7C42_08242</name>
</gene>
<dbReference type="Proteomes" id="UP000215506">
    <property type="component" value="Unassembled WGS sequence"/>
</dbReference>
<accession>A0A231GST3</accession>
<dbReference type="AlphaFoldDB" id="A0A231GST3"/>